<evidence type="ECO:0000259" key="10">
    <source>
        <dbReference type="PROSITE" id="PS51914"/>
    </source>
</evidence>
<evidence type="ECO:0000256" key="7">
    <source>
        <dbReference type="RuleBase" id="RU369099"/>
    </source>
</evidence>
<comment type="similarity">
    <text evidence="2 7">Belongs to the OS-9 family.</text>
</comment>
<keyword evidence="5 7" id="KW-0256">Endoplasmic reticulum</keyword>
<dbReference type="Proteomes" id="UP000015464">
    <property type="component" value="Unassembled WGS sequence"/>
</dbReference>
<dbReference type="eggNOG" id="KOG3394">
    <property type="taxonomic scope" value="Eukaryota"/>
</dbReference>
<keyword evidence="7" id="KW-0472">Membrane</keyword>
<keyword evidence="3 9" id="KW-0732">Signal</keyword>
<feature type="chain" id="PRO_5004560324" description="Endoplasmic reticulum lectin" evidence="9">
    <location>
        <begin position="20"/>
        <end position="309"/>
    </location>
</feature>
<keyword evidence="4 7" id="KW-0430">Lectin</keyword>
<gene>
    <name evidence="11" type="ORF">SPOG_01527</name>
</gene>
<dbReference type="GO" id="GO:0005789">
    <property type="term" value="C:endoplasmic reticulum membrane"/>
    <property type="evidence" value="ECO:0007669"/>
    <property type="project" value="UniProtKB-SubCell"/>
</dbReference>
<feature type="compositionally biased region" description="Polar residues" evidence="8">
    <location>
        <begin position="296"/>
        <end position="309"/>
    </location>
</feature>
<evidence type="ECO:0000256" key="9">
    <source>
        <dbReference type="SAM" id="SignalP"/>
    </source>
</evidence>
<feature type="compositionally biased region" description="Polar residues" evidence="8">
    <location>
        <begin position="271"/>
        <end position="287"/>
    </location>
</feature>
<evidence type="ECO:0000256" key="2">
    <source>
        <dbReference type="ARBA" id="ARBA00009918"/>
    </source>
</evidence>
<evidence type="ECO:0000256" key="5">
    <source>
        <dbReference type="ARBA" id="ARBA00022824"/>
    </source>
</evidence>
<dbReference type="InterPro" id="IPR045149">
    <property type="entry name" value="OS-9-like"/>
</dbReference>
<evidence type="ECO:0000313" key="11">
    <source>
        <dbReference type="EMBL" id="EPY49646.1"/>
    </source>
</evidence>
<dbReference type="PANTHER" id="PTHR15414">
    <property type="entry name" value="OS-9-RELATED"/>
    <property type="match status" value="1"/>
</dbReference>
<dbReference type="PROSITE" id="PS51914">
    <property type="entry name" value="MRH"/>
    <property type="match status" value="1"/>
</dbReference>
<dbReference type="GeneID" id="25035855"/>
<dbReference type="GO" id="GO:0005788">
    <property type="term" value="C:endoplasmic reticulum lumen"/>
    <property type="evidence" value="ECO:0007669"/>
    <property type="project" value="UniProtKB-UniRule"/>
</dbReference>
<dbReference type="PANTHER" id="PTHR15414:SF0">
    <property type="entry name" value="ENDOPLASMIC RETICULUM LECTIN 1"/>
    <property type="match status" value="1"/>
</dbReference>
<comment type="function">
    <text evidence="7">Lectin involved in the quality control of the secretory pathway. As a member of the endoplasmic reticulum-associated degradation lumenal (ERAD-L) surveillance system, targets misfolded endoplasmic reticulum lumenal glycoproteins for degradation.</text>
</comment>
<dbReference type="InterPro" id="IPR012913">
    <property type="entry name" value="OS9-like_dom"/>
</dbReference>
<evidence type="ECO:0000313" key="12">
    <source>
        <dbReference type="Proteomes" id="UP000015464"/>
    </source>
</evidence>
<evidence type="ECO:0000256" key="1">
    <source>
        <dbReference type="ARBA" id="ARBA00004367"/>
    </source>
</evidence>
<dbReference type="GO" id="GO:0030246">
    <property type="term" value="F:carbohydrate binding"/>
    <property type="evidence" value="ECO:0007669"/>
    <property type="project" value="UniProtKB-UniRule"/>
</dbReference>
<proteinExistence type="inferred from homology"/>
<evidence type="ECO:0000256" key="3">
    <source>
        <dbReference type="ARBA" id="ARBA00022729"/>
    </source>
</evidence>
<feature type="domain" description="MRH" evidence="10">
    <location>
        <begin position="107"/>
        <end position="236"/>
    </location>
</feature>
<sequence>MRKVAFYTFLLSFVSSVYSSIFNWKDAFSYPKFSFEWSPDVITISKMDELKSQLSNEKLWTRLRSGNEEYFCIYPNMTAIEQKSPLEQPAHDIDELRKQGLSALQTLNELVVVGNRGYWTYDYVHNQFARQYHLEPSPESIIPIIEPLYFLGKASSQNESQQLSEEQLMVKYDEGKAYLQTTYYNGTNCDVTNKPRTVVLNYECEDDDSTPRVSQYQEVSSCFYSMKIHVPALCKHKAFQPVDDSPSENIVCYRIYTGSDNYVHAASIKSQASAETSARSPTKTNTDAEVYVGRSVQPTSNPSDAQEEL</sequence>
<dbReference type="STRING" id="653667.S9X797"/>
<protein>
    <recommendedName>
        <fullName evidence="7">Endoplasmic reticulum lectin</fullName>
    </recommendedName>
    <alternativeName>
        <fullName evidence="7">Protein OS-9 homolog</fullName>
    </alternativeName>
</protein>
<feature type="region of interest" description="Disordered" evidence="8">
    <location>
        <begin position="271"/>
        <end position="309"/>
    </location>
</feature>
<dbReference type="OrthoDB" id="448954at2759"/>
<name>S9X797_SCHCR</name>
<dbReference type="InterPro" id="IPR009011">
    <property type="entry name" value="Man6P_isomerase_rcpt-bd_dom_sf"/>
</dbReference>
<accession>S9X797</accession>
<keyword evidence="6" id="KW-1015">Disulfide bond</keyword>
<evidence type="ECO:0000256" key="8">
    <source>
        <dbReference type="SAM" id="MobiDB-lite"/>
    </source>
</evidence>
<dbReference type="SUPFAM" id="SSF50911">
    <property type="entry name" value="Mannose 6-phosphate receptor domain"/>
    <property type="match status" value="1"/>
</dbReference>
<comment type="subcellular location">
    <subcellularLocation>
        <location evidence="1 7">Endoplasmic reticulum membrane</location>
        <topology evidence="1 7">Peripheral membrane protein</topology>
        <orientation evidence="1 7">Lumenal side</orientation>
    </subcellularLocation>
</comment>
<dbReference type="GO" id="GO:0030968">
    <property type="term" value="P:endoplasmic reticulum unfolded protein response"/>
    <property type="evidence" value="ECO:0007669"/>
    <property type="project" value="UniProtKB-UniRule"/>
</dbReference>
<evidence type="ECO:0000256" key="6">
    <source>
        <dbReference type="ARBA" id="ARBA00023157"/>
    </source>
</evidence>
<reference evidence="11 12" key="1">
    <citation type="journal article" date="2011" name="Science">
        <title>Comparative functional genomics of the fission yeasts.</title>
        <authorList>
            <person name="Rhind N."/>
            <person name="Chen Z."/>
            <person name="Yassour M."/>
            <person name="Thompson D.A."/>
            <person name="Haas B.J."/>
            <person name="Habib N."/>
            <person name="Wapinski I."/>
            <person name="Roy S."/>
            <person name="Lin M.F."/>
            <person name="Heiman D.I."/>
            <person name="Young S.K."/>
            <person name="Furuya K."/>
            <person name="Guo Y."/>
            <person name="Pidoux A."/>
            <person name="Chen H.M."/>
            <person name="Robbertse B."/>
            <person name="Goldberg J.M."/>
            <person name="Aoki K."/>
            <person name="Bayne E.H."/>
            <person name="Berlin A.M."/>
            <person name="Desjardins C.A."/>
            <person name="Dobbs E."/>
            <person name="Dukaj L."/>
            <person name="Fan L."/>
            <person name="FitzGerald M.G."/>
            <person name="French C."/>
            <person name="Gujja S."/>
            <person name="Hansen K."/>
            <person name="Keifenheim D."/>
            <person name="Levin J.Z."/>
            <person name="Mosher R.A."/>
            <person name="Mueller C.A."/>
            <person name="Pfiffner J."/>
            <person name="Priest M."/>
            <person name="Russ C."/>
            <person name="Smialowska A."/>
            <person name="Swoboda P."/>
            <person name="Sykes S.M."/>
            <person name="Vaughn M."/>
            <person name="Vengrova S."/>
            <person name="Yoder R."/>
            <person name="Zeng Q."/>
            <person name="Allshire R."/>
            <person name="Baulcombe D."/>
            <person name="Birren B.W."/>
            <person name="Brown W."/>
            <person name="Ekwall K."/>
            <person name="Kellis M."/>
            <person name="Leatherwood J."/>
            <person name="Levin H."/>
            <person name="Margalit H."/>
            <person name="Martienssen R."/>
            <person name="Nieduszynski C.A."/>
            <person name="Spatafora J.W."/>
            <person name="Friedman N."/>
            <person name="Dalgaard J.Z."/>
            <person name="Baumann P."/>
            <person name="Niki H."/>
            <person name="Regev A."/>
            <person name="Nusbaum C."/>
        </authorList>
    </citation>
    <scope>NUCLEOTIDE SEQUENCE [LARGE SCALE GENOMIC DNA]</scope>
    <source>
        <strain evidence="12">OY26 / ATCC MYA-4695 / CBS 11777 / NBRC 106824 / NRRL Y48691</strain>
    </source>
</reference>
<dbReference type="GO" id="GO:0030970">
    <property type="term" value="P:retrograde protein transport, ER to cytosol"/>
    <property type="evidence" value="ECO:0007669"/>
    <property type="project" value="TreeGrafter"/>
</dbReference>
<dbReference type="RefSeq" id="XP_013025669.1">
    <property type="nucleotide sequence ID" value="XM_013170215.1"/>
</dbReference>
<keyword evidence="12" id="KW-1185">Reference proteome</keyword>
<feature type="signal peptide" evidence="9">
    <location>
        <begin position="1"/>
        <end position="19"/>
    </location>
</feature>
<dbReference type="Pfam" id="PF07915">
    <property type="entry name" value="PRKCSH"/>
    <property type="match status" value="1"/>
</dbReference>
<dbReference type="Gene3D" id="2.70.130.10">
    <property type="entry name" value="Mannose-6-phosphate receptor binding domain"/>
    <property type="match status" value="1"/>
</dbReference>
<evidence type="ECO:0000256" key="4">
    <source>
        <dbReference type="ARBA" id="ARBA00022734"/>
    </source>
</evidence>
<dbReference type="OMA" id="SMTIHVP"/>
<organism evidence="11 12">
    <name type="scientific">Schizosaccharomyces cryophilus (strain OY26 / ATCC MYA-4695 / CBS 11777 / NBRC 106824 / NRRL Y48691)</name>
    <name type="common">Fission yeast</name>
    <dbReference type="NCBI Taxonomy" id="653667"/>
    <lineage>
        <taxon>Eukaryota</taxon>
        <taxon>Fungi</taxon>
        <taxon>Dikarya</taxon>
        <taxon>Ascomycota</taxon>
        <taxon>Taphrinomycotina</taxon>
        <taxon>Schizosaccharomycetes</taxon>
        <taxon>Schizosaccharomycetales</taxon>
        <taxon>Schizosaccharomycetaceae</taxon>
        <taxon>Schizosaccharomyces</taxon>
    </lineage>
</organism>
<dbReference type="EMBL" id="KE546995">
    <property type="protein sequence ID" value="EPY49646.1"/>
    <property type="molecule type" value="Genomic_DNA"/>
</dbReference>
<dbReference type="HOGENOM" id="CLU_078323_0_0_1"/>
<dbReference type="InterPro" id="IPR044865">
    <property type="entry name" value="MRH_dom"/>
</dbReference>
<dbReference type="AlphaFoldDB" id="S9X797"/>